<dbReference type="KEGG" id="snh:120065285"/>
<dbReference type="InterPro" id="IPR040006">
    <property type="entry name" value="TNKS1BP1-like"/>
</dbReference>
<evidence type="ECO:0000313" key="3">
    <source>
        <dbReference type="Proteomes" id="UP000808372"/>
    </source>
</evidence>
<feature type="compositionally biased region" description="Polar residues" evidence="1">
    <location>
        <begin position="96"/>
        <end position="143"/>
    </location>
</feature>
<sequence length="1450" mass="170247">MAARVDVSSGEVGQAGDAGIKPELGPKPCLIPKPFSLQRNTTFRSILAPKTPEPSKPEPCQPISAPVSDSSSVVKLDAESTTIPELTNALEVPSAITPQTESTHTTEQNQIALSTSLTTPKSESPASTTSDPTGTSEANQVSLSELDEHGPSDTGHSATGTEPVPSPSVTSTPLQPQSENTVSEPTPAVVRRHAGKDQAAHLGGGRKRLSMELTSRFESAGLSLPSQPPANQEREQVTMRETAVSKVSVLRAKEEEKVTDSPGSPSEPECRLKHSTPLNEERDGEGVKEEGEKKGSSIQRRISLLLDSSSRPEALTNREEVTRPMKQAVSSGGVKQRIKDWAADTPPVRASNQRVDVAPQPFPVRVHPVLSVTGGSLATSKSVQLAPREDKASTLLHAGHSGIEDEEEDDEDEDEEEEEGEKEENMVPLYKTVGIRLGQEDGGEKQELVVDQIGKEMEAKVKEEEKLAEVDKLKQLELEERQAKDEKERERQKVVEREREGQREEEKERERQRQEEERKREEEEERKRQREMEREMKRQRQREEERDRERQRDKEERERKRKEEKERERQIELERERERQREEEERKREEEEERERQIELERERERQREEEERKREEEEERERQIELERERERQREKEERKREEEEERERQIELERERERQREEEERKREEEAERKRQIELERERERQREEEERKREEEGERKRQREMEREMKRQREEERERERQREEEERKREEEEERERQIELERERERQREEEERKREEEEERKRQREMEREMKRQREEERDRERQRDEEERERNRKEEKERERQIELEKEREQQREEEERERKRKEEKERERQIELEKKRERQREEEERKIKRKEEERERLIEFEKERERQREEDERERKRKEEKDRERQIELEKERERQREEEERKRKEEKGERQREVEGEKERQVEEGERGNLRMKEERLREKEREKLKEKELEMEIQREEERMQEDEIKREEDREKEEAESPIQFITLKPDQPPKPEPPSPSTTVPIIEPIPKEEKQPHIEVVYDDFSVKEEKPLIKMVYDDFSVKPRRWGSQARFLADRAQVESPSPGTEEPESLGSSESDPQRTVVDTQEPAQESPVSVEPHPAERDLEGGVLTPKDGTENKEEGTSMDTEEVQLTCYVGAEEGRDTEALIGGEPDKQYGGCDTRLSEDDCRQKTEDQISPVITPDEPDSTSPLEETEDQISPGITPDEADSTSPLEETEDQISPVITPDEPDSTSPLEETEDPLPFPEISAPLLDTSLLRARAELRKSRRTRPTRAFRQSSTTIMLEEDPVHDWRFYDSSDTHKWLEDKLDSLIRGDCESDEEQPRGREVCSQHSQPQRIALFSGIDPSALKAQLKKRGGGGGGGGAAGGGEGVDTDRQMDRLAPSPSQLSRSPKRSSFLPGGSRVLPPVGNKGAGVDKFPSWLRELKSKKRSSQYNSEA</sequence>
<dbReference type="GeneID" id="120065285"/>
<dbReference type="PANTHER" id="PTHR22042">
    <property type="entry name" value="TANKYRASE 1 BINDING PROTEIN"/>
    <property type="match status" value="1"/>
</dbReference>
<gene>
    <name evidence="4 5" type="primary">LOC120065285</name>
</gene>
<feature type="region of interest" description="Disordered" evidence="1">
    <location>
        <begin position="1326"/>
        <end position="1346"/>
    </location>
</feature>
<organism evidence="3 5">
    <name type="scientific">Salvelinus namaycush</name>
    <name type="common">Lake trout</name>
    <name type="synonym">Salmo namaycush</name>
    <dbReference type="NCBI Taxonomy" id="8040"/>
    <lineage>
        <taxon>Eukaryota</taxon>
        <taxon>Metazoa</taxon>
        <taxon>Chordata</taxon>
        <taxon>Craniata</taxon>
        <taxon>Vertebrata</taxon>
        <taxon>Euteleostomi</taxon>
        <taxon>Actinopterygii</taxon>
        <taxon>Neopterygii</taxon>
        <taxon>Teleostei</taxon>
        <taxon>Protacanthopterygii</taxon>
        <taxon>Salmoniformes</taxon>
        <taxon>Salmonidae</taxon>
        <taxon>Salmoninae</taxon>
        <taxon>Salvelinus</taxon>
    </lineage>
</organism>
<feature type="compositionally biased region" description="Basic and acidic residues" evidence="1">
    <location>
        <begin position="824"/>
        <end position="857"/>
    </location>
</feature>
<feature type="domain" description="Tankyrase 1-binding protein C-terminal" evidence="2">
    <location>
        <begin position="1251"/>
        <end position="1441"/>
    </location>
</feature>
<feature type="compositionally biased region" description="Acidic residues" evidence="1">
    <location>
        <begin position="404"/>
        <end position="422"/>
    </location>
</feature>
<keyword evidence="3" id="KW-1185">Reference proteome</keyword>
<dbReference type="Proteomes" id="UP000808372">
    <property type="component" value="Chromosome 20"/>
</dbReference>
<proteinExistence type="predicted"/>
<feature type="compositionally biased region" description="Gly residues" evidence="1">
    <location>
        <begin position="1370"/>
        <end position="1383"/>
    </location>
</feature>
<feature type="region of interest" description="Disordered" evidence="1">
    <location>
        <begin position="1364"/>
        <end position="1431"/>
    </location>
</feature>
<feature type="compositionally biased region" description="Pro residues" evidence="1">
    <location>
        <begin position="998"/>
        <end position="1008"/>
    </location>
</feature>
<dbReference type="RefSeq" id="XP_038872083.1">
    <property type="nucleotide sequence ID" value="XM_039016155.1"/>
</dbReference>
<name>A0A8U1F9W4_SALNM</name>
<feature type="compositionally biased region" description="Polar residues" evidence="1">
    <location>
        <begin position="67"/>
        <end position="85"/>
    </location>
</feature>
<feature type="compositionally biased region" description="Basic and acidic residues" evidence="1">
    <location>
        <begin position="279"/>
        <end position="295"/>
    </location>
</feature>
<feature type="compositionally biased region" description="Basic and acidic residues" evidence="1">
    <location>
        <begin position="1326"/>
        <end position="1341"/>
    </location>
</feature>
<evidence type="ECO:0000313" key="5">
    <source>
        <dbReference type="RefSeq" id="XP_038872083.1"/>
    </source>
</evidence>
<dbReference type="InterPro" id="IPR032764">
    <property type="entry name" value="Tankyrase-bd_C"/>
</dbReference>
<evidence type="ECO:0000259" key="2">
    <source>
        <dbReference type="SMART" id="SM01319"/>
    </source>
</evidence>
<feature type="region of interest" description="Disordered" evidence="1">
    <location>
        <begin position="1"/>
        <end position="238"/>
    </location>
</feature>
<feature type="compositionally biased region" description="Basic and acidic residues" evidence="1">
    <location>
        <begin position="438"/>
        <end position="818"/>
    </location>
</feature>
<dbReference type="PANTHER" id="PTHR22042:SF3">
    <property type="entry name" value="RIKEN CDNA 2900026A02 GENE"/>
    <property type="match status" value="1"/>
</dbReference>
<feature type="compositionally biased region" description="Pro residues" evidence="1">
    <location>
        <begin position="51"/>
        <end position="60"/>
    </location>
</feature>
<feature type="compositionally biased region" description="Basic and acidic residues" evidence="1">
    <location>
        <begin position="1174"/>
        <end position="1186"/>
    </location>
</feature>
<feature type="region of interest" description="Disordered" evidence="1">
    <location>
        <begin position="871"/>
        <end position="1020"/>
    </location>
</feature>
<feature type="compositionally biased region" description="Low complexity" evidence="1">
    <location>
        <begin position="1071"/>
        <end position="1088"/>
    </location>
</feature>
<feature type="compositionally biased region" description="Polar residues" evidence="1">
    <location>
        <begin position="374"/>
        <end position="383"/>
    </location>
</feature>
<feature type="compositionally biased region" description="Basic and acidic residues" evidence="1">
    <location>
        <begin position="871"/>
        <end position="986"/>
    </location>
</feature>
<evidence type="ECO:0000256" key="1">
    <source>
        <dbReference type="SAM" id="MobiDB-lite"/>
    </source>
</evidence>
<protein>
    <submittedName>
        <fullName evidence="4 5">Trichohyalin-like isoform X1</fullName>
    </submittedName>
</protein>
<evidence type="ECO:0000313" key="4">
    <source>
        <dbReference type="RefSeq" id="XP_038872082.1"/>
    </source>
</evidence>
<feature type="region of interest" description="Disordered" evidence="1">
    <location>
        <begin position="251"/>
        <end position="337"/>
    </location>
</feature>
<reference evidence="4 5" key="1">
    <citation type="submission" date="2025-04" db="UniProtKB">
        <authorList>
            <consortium name="RefSeq"/>
        </authorList>
    </citation>
    <scope>IDENTIFICATION</scope>
    <source>
        <tissue evidence="4 5">White muscle</tissue>
    </source>
</reference>
<feature type="compositionally biased region" description="Low complexity" evidence="1">
    <location>
        <begin position="167"/>
        <end position="178"/>
    </location>
</feature>
<dbReference type="RefSeq" id="XP_038872082.1">
    <property type="nucleotide sequence ID" value="XM_039016154.1"/>
</dbReference>
<dbReference type="Pfam" id="PF15327">
    <property type="entry name" value="Tankyrase_bdg_C"/>
    <property type="match status" value="1"/>
</dbReference>
<feature type="compositionally biased region" description="Low complexity" evidence="1">
    <location>
        <begin position="296"/>
        <end position="311"/>
    </location>
</feature>
<feature type="region of interest" description="Disordered" evidence="1">
    <location>
        <begin position="1064"/>
        <end position="1261"/>
    </location>
</feature>
<feature type="compositionally biased region" description="Polar residues" evidence="1">
    <location>
        <begin position="1094"/>
        <end position="1105"/>
    </location>
</feature>
<accession>A0A8U1F9W4</accession>
<feature type="region of interest" description="Disordered" evidence="1">
    <location>
        <begin position="374"/>
        <end position="857"/>
    </location>
</feature>
<dbReference type="SMART" id="SM01319">
    <property type="entry name" value="Tankyrase_bdg_C"/>
    <property type="match status" value="1"/>
</dbReference>